<gene>
    <name evidence="6" type="primary">Aste57867_20555</name>
    <name evidence="5" type="ORF">As57867_020488</name>
    <name evidence="6" type="ORF">ASTE57867_20555</name>
</gene>
<accession>A0A485LFY4</accession>
<evidence type="ECO:0000259" key="4">
    <source>
        <dbReference type="PROSITE" id="PS51977"/>
    </source>
</evidence>
<dbReference type="InterPro" id="IPR046450">
    <property type="entry name" value="PA_dom_sf"/>
</dbReference>
<feature type="repeat" description="ANK" evidence="3">
    <location>
        <begin position="480"/>
        <end position="512"/>
    </location>
</feature>
<dbReference type="EMBL" id="VJMH01006870">
    <property type="protein sequence ID" value="KAF0687731.1"/>
    <property type="molecule type" value="Genomic_DNA"/>
</dbReference>
<evidence type="ECO:0000313" key="7">
    <source>
        <dbReference type="Proteomes" id="UP000332933"/>
    </source>
</evidence>
<dbReference type="Proteomes" id="UP000332933">
    <property type="component" value="Unassembled WGS sequence"/>
</dbReference>
<dbReference type="InterPro" id="IPR003137">
    <property type="entry name" value="PA_domain"/>
</dbReference>
<dbReference type="SUPFAM" id="SSF48403">
    <property type="entry name" value="Ankyrin repeat"/>
    <property type="match status" value="1"/>
</dbReference>
<evidence type="ECO:0000256" key="2">
    <source>
        <dbReference type="ARBA" id="ARBA00023043"/>
    </source>
</evidence>
<dbReference type="PANTHER" id="PTHR24173:SF83">
    <property type="entry name" value="SOCS BOX DOMAIN-CONTAINING PROTEIN"/>
    <property type="match status" value="1"/>
</dbReference>
<evidence type="ECO:0000256" key="3">
    <source>
        <dbReference type="PROSITE-ProRule" id="PRU00023"/>
    </source>
</evidence>
<reference evidence="6 7" key="1">
    <citation type="submission" date="2019-03" db="EMBL/GenBank/DDBJ databases">
        <authorList>
            <person name="Gaulin E."/>
            <person name="Dumas B."/>
        </authorList>
    </citation>
    <scope>NUCLEOTIDE SEQUENCE [LARGE SCALE GENOMIC DNA]</scope>
    <source>
        <strain evidence="6">CBS 568.67</strain>
    </source>
</reference>
<proteinExistence type="predicted"/>
<protein>
    <submittedName>
        <fullName evidence="6">Aste57867_20555 protein</fullName>
    </submittedName>
</protein>
<dbReference type="PROSITE" id="PS50096">
    <property type="entry name" value="IQ"/>
    <property type="match status" value="1"/>
</dbReference>
<evidence type="ECO:0000256" key="1">
    <source>
        <dbReference type="ARBA" id="ARBA00022737"/>
    </source>
</evidence>
<dbReference type="PROSITE" id="PS50088">
    <property type="entry name" value="ANK_REPEAT"/>
    <property type="match status" value="3"/>
</dbReference>
<keyword evidence="1" id="KW-0677">Repeat</keyword>
<dbReference type="Pfam" id="PF05406">
    <property type="entry name" value="WGR"/>
    <property type="match status" value="1"/>
</dbReference>
<dbReference type="OrthoDB" id="206201at2759"/>
<reference evidence="5" key="2">
    <citation type="submission" date="2019-06" db="EMBL/GenBank/DDBJ databases">
        <title>Genomics analysis of Aphanomyces spp. identifies a new class of oomycete effector associated with host adaptation.</title>
        <authorList>
            <person name="Gaulin E."/>
        </authorList>
    </citation>
    <scope>NUCLEOTIDE SEQUENCE</scope>
    <source>
        <strain evidence="5">CBS 578.67</strain>
    </source>
</reference>
<dbReference type="PANTHER" id="PTHR24173">
    <property type="entry name" value="ANKYRIN REPEAT CONTAINING"/>
    <property type="match status" value="1"/>
</dbReference>
<dbReference type="EMBL" id="CAADRA010006896">
    <property type="protein sequence ID" value="VFT97239.1"/>
    <property type="molecule type" value="Genomic_DNA"/>
</dbReference>
<dbReference type="Gene3D" id="1.25.40.20">
    <property type="entry name" value="Ankyrin repeat-containing domain"/>
    <property type="match status" value="2"/>
</dbReference>
<dbReference type="SMART" id="SM00248">
    <property type="entry name" value="ANK"/>
    <property type="match status" value="6"/>
</dbReference>
<sequence length="1076" mass="115836">MTDATRALSDPSMSVLAFIHIQIHGTPRQIPAPVATFGSHRPATHAAPLVHVQPPTAFPAIQNAAALRGKIAVVQRGDCSFAAKAKSIQASGAMAMILTNSSEELVRMGEAFAHEGAGVDIPVLMVGQALGRSLQDGMHAAIHVKHESKSFLQVGVEAMKKTVEQTTGAVQAGVDVVKKSVEGMTNTSDASSGISAAAMENIVKPKPNAPSLEPIMTAPLFAFVLYATNADEFHVQFAPLADFGLSRKKLYFRSRLVFASPLQACPSLANKSAFAGAIGFVERGGCTFPEKIERLQAAGAIAVVVANNDSLNPDAAFVMSVDQCPVDHLSIPSVMLPYAVGQRLQAHPPDSLGIVCLEGAAAGVLLAHDTSTYSLWKPPPSSLQAPLLHAARTGDVASLAALLETTSPHATDAYNVSALHHACIAGSVEAVELLLAAGAHVDALDLGSQTPLHYACMAPSAACVQVLVTAAAHTLAVNEGGSSPLHVACFAGSTECMELLLTATATLLETTHEHKYVFHGVNDVDKSGRTPLHLACRYGHGDCAMYLMAASAQVNFVDYDGCTPMHYAIDRLNMMADGNPSHAELHVVDQLLRYGARMVDAKGALILDRIRSNAMRRDVEVLYLRHEVARQRDQLATWDQEWQRMQVTMQQAVTNAKSEAAAETAQVAQALATQERAIQHLQCQLTSVLQILQAGTTTSSSSVAAAIVLPPAFDTHATEMERAQEAGLARDLGKKCMRAKQYALAKMHLETSLQWYALPGVRRLLDHVDQLVAMQQQQVSSFAMPSTAVLMHTYRARLAKAGASPDVVAAVDAEIATLADTVPGSTQHGMVKAWLEWLVTLPWHEQLPCSLDLFRRVNQVEADSVDAKWHAAAQVIQRAVRDHISARLFQRQWAAGIVQASVRGWRARRQLRCLLVEKRRRDDAERQEADKEATADAKQDKPVLAGIVDVDFETTVDPALAASASSSSPQLSLQAWDSVALHCGVHLEQAKTSKFYILQWVAVSTDHFIWTRWGGHAHDAACALKGPYESADDAQVEFEKLFKLKTMHAYGVAVVDPPSAWAYQPTPSSRRRIQVA</sequence>
<name>A0A485LFY4_9STRA</name>
<keyword evidence="2 3" id="KW-0040">ANK repeat</keyword>
<dbReference type="PROSITE" id="PS51977">
    <property type="entry name" value="WGR"/>
    <property type="match status" value="1"/>
</dbReference>
<feature type="repeat" description="ANK" evidence="3">
    <location>
        <begin position="414"/>
        <end position="446"/>
    </location>
</feature>
<evidence type="ECO:0000313" key="5">
    <source>
        <dbReference type="EMBL" id="KAF0687731.1"/>
    </source>
</evidence>
<organism evidence="6 7">
    <name type="scientific">Aphanomyces stellatus</name>
    <dbReference type="NCBI Taxonomy" id="120398"/>
    <lineage>
        <taxon>Eukaryota</taxon>
        <taxon>Sar</taxon>
        <taxon>Stramenopiles</taxon>
        <taxon>Oomycota</taxon>
        <taxon>Saprolegniomycetes</taxon>
        <taxon>Saprolegniales</taxon>
        <taxon>Verrucalvaceae</taxon>
        <taxon>Aphanomyces</taxon>
    </lineage>
</organism>
<dbReference type="InterPro" id="IPR002110">
    <property type="entry name" value="Ankyrin_rpt"/>
</dbReference>
<feature type="repeat" description="ANK" evidence="3">
    <location>
        <begin position="527"/>
        <end position="559"/>
    </location>
</feature>
<dbReference type="AlphaFoldDB" id="A0A485LFY4"/>
<dbReference type="InterPro" id="IPR036770">
    <property type="entry name" value="Ankyrin_rpt-contain_sf"/>
</dbReference>
<dbReference type="InterPro" id="IPR008893">
    <property type="entry name" value="WGR_domain"/>
</dbReference>
<feature type="domain" description="WGR" evidence="4">
    <location>
        <begin position="982"/>
        <end position="1063"/>
    </location>
</feature>
<dbReference type="Pfam" id="PF12796">
    <property type="entry name" value="Ank_2"/>
    <property type="match status" value="3"/>
</dbReference>
<dbReference type="Gene3D" id="3.50.30.30">
    <property type="match status" value="2"/>
</dbReference>
<dbReference type="PROSITE" id="PS50297">
    <property type="entry name" value="ANK_REP_REGION"/>
    <property type="match status" value="3"/>
</dbReference>
<keyword evidence="7" id="KW-1185">Reference proteome</keyword>
<dbReference type="SUPFAM" id="SSF52025">
    <property type="entry name" value="PA domain"/>
    <property type="match status" value="2"/>
</dbReference>
<evidence type="ECO:0000313" key="6">
    <source>
        <dbReference type="EMBL" id="VFT97239.1"/>
    </source>
</evidence>
<dbReference type="Pfam" id="PF02225">
    <property type="entry name" value="PA"/>
    <property type="match status" value="2"/>
</dbReference>